<organism evidence="2 3">
    <name type="scientific">Shewanella litorisediminis</name>
    <dbReference type="NCBI Taxonomy" id="1173586"/>
    <lineage>
        <taxon>Bacteria</taxon>
        <taxon>Pseudomonadati</taxon>
        <taxon>Pseudomonadota</taxon>
        <taxon>Gammaproteobacteria</taxon>
        <taxon>Alteromonadales</taxon>
        <taxon>Shewanellaceae</taxon>
        <taxon>Shewanella</taxon>
    </lineage>
</organism>
<dbReference type="Pfam" id="PF03091">
    <property type="entry name" value="CutA1"/>
    <property type="match status" value="1"/>
</dbReference>
<proteinExistence type="inferred from homology"/>
<dbReference type="SUPFAM" id="SSF54913">
    <property type="entry name" value="GlnB-like"/>
    <property type="match status" value="1"/>
</dbReference>
<dbReference type="EMBL" id="CP069213">
    <property type="protein sequence ID" value="QRH02320.1"/>
    <property type="molecule type" value="Genomic_DNA"/>
</dbReference>
<comment type="similarity">
    <text evidence="1">Belongs to the CutA family.</text>
</comment>
<gene>
    <name evidence="2" type="ORF">JQC75_02525</name>
</gene>
<dbReference type="InterPro" id="IPR015867">
    <property type="entry name" value="N-reg_PII/ATP_PRibTrfase_C"/>
</dbReference>
<keyword evidence="3" id="KW-1185">Reference proteome</keyword>
<dbReference type="PANTHER" id="PTHR23419:SF8">
    <property type="entry name" value="FI09726P"/>
    <property type="match status" value="1"/>
</dbReference>
<accession>A0ABX7G4T1</accession>
<evidence type="ECO:0000313" key="3">
    <source>
        <dbReference type="Proteomes" id="UP000596252"/>
    </source>
</evidence>
<dbReference type="InterPro" id="IPR011322">
    <property type="entry name" value="N-reg_PII-like_a/b"/>
</dbReference>
<dbReference type="InterPro" id="IPR004323">
    <property type="entry name" value="Ion_tolerance_CutA"/>
</dbReference>
<dbReference type="Gene3D" id="3.30.70.120">
    <property type="match status" value="1"/>
</dbReference>
<evidence type="ECO:0000313" key="2">
    <source>
        <dbReference type="EMBL" id="QRH02320.1"/>
    </source>
</evidence>
<name>A0ABX7G4T1_9GAMM</name>
<dbReference type="RefSeq" id="WP_203325937.1">
    <property type="nucleotide sequence ID" value="NZ_CP069213.1"/>
</dbReference>
<protein>
    <submittedName>
        <fullName evidence="2">Divalent-cation tolerance protein CutA</fullName>
    </submittedName>
</protein>
<reference evidence="2 3" key="1">
    <citation type="journal article" date="2012" name="Antonie Van Leeuwenhoek">
        <title>Shewanella litorisediminis sp. nov., a gammaproteobacterium isolated from a tidal flat sediment.</title>
        <authorList>
            <person name="Lee M.H."/>
            <person name="Yoon J.H."/>
        </authorList>
    </citation>
    <scope>NUCLEOTIDE SEQUENCE [LARGE SCALE GENOMIC DNA]</scope>
    <source>
        <strain evidence="2 3">SMK1-12</strain>
    </source>
</reference>
<evidence type="ECO:0000256" key="1">
    <source>
        <dbReference type="ARBA" id="ARBA00010169"/>
    </source>
</evidence>
<sequence>MAQSMDDYILVMTTCPSEDVCLAIAKRLVSDGLAACVQQGGPVTSVYHWQGKLCEDREYPLFIKTRRALYAKVERAISELHPYELPEIIATPVTEALPGYLNWINDNTQS</sequence>
<dbReference type="Proteomes" id="UP000596252">
    <property type="component" value="Chromosome"/>
</dbReference>
<dbReference type="PANTHER" id="PTHR23419">
    <property type="entry name" value="DIVALENT CATION TOLERANCE CUTA-RELATED"/>
    <property type="match status" value="1"/>
</dbReference>